<dbReference type="SUPFAM" id="SSF56563">
    <property type="entry name" value="Major capsid protein gp5"/>
    <property type="match status" value="1"/>
</dbReference>
<dbReference type="Proteomes" id="UP000466445">
    <property type="component" value="Chromosome"/>
</dbReference>
<proteinExistence type="predicted"/>
<protein>
    <submittedName>
        <fullName evidence="2">Uncharacterized protein</fullName>
    </submittedName>
</protein>
<sequence>MLTLSKLKRETGSNEPLLQPDPTLPTRRQVLGVPLWSLPDTVIDDGLIWGIPKPRVYVVTRSDVEVAIDPSYYFGSDSLAVRSTMRVAFGFPHEAAIVKIMFGGS</sequence>
<evidence type="ECO:0000256" key="1">
    <source>
        <dbReference type="SAM" id="MobiDB-lite"/>
    </source>
</evidence>
<keyword evidence="3" id="KW-1185">Reference proteome</keyword>
<reference evidence="2 3" key="1">
    <citation type="journal article" date="2019" name="Emerg. Microbes Infect.">
        <title>Comprehensive subspecies identification of 175 nontuberculous mycobacteria species based on 7547 genomic profiles.</title>
        <authorList>
            <person name="Matsumoto Y."/>
            <person name="Kinjo T."/>
            <person name="Motooka D."/>
            <person name="Nabeya D."/>
            <person name="Jung N."/>
            <person name="Uechi K."/>
            <person name="Horii T."/>
            <person name="Iida T."/>
            <person name="Fujita J."/>
            <person name="Nakamura S."/>
        </authorList>
    </citation>
    <scope>NUCLEOTIDE SEQUENCE [LARGE SCALE GENOMIC DNA]</scope>
    <source>
        <strain evidence="2 3">JCM 30395</strain>
    </source>
</reference>
<evidence type="ECO:0000313" key="3">
    <source>
        <dbReference type="Proteomes" id="UP000466445"/>
    </source>
</evidence>
<accession>A0A7I7SN75</accession>
<organism evidence="2 3">
    <name type="scientific">Mycolicibacterium sarraceniae</name>
    <dbReference type="NCBI Taxonomy" id="1534348"/>
    <lineage>
        <taxon>Bacteria</taxon>
        <taxon>Bacillati</taxon>
        <taxon>Actinomycetota</taxon>
        <taxon>Actinomycetes</taxon>
        <taxon>Mycobacteriales</taxon>
        <taxon>Mycobacteriaceae</taxon>
        <taxon>Mycolicibacterium</taxon>
    </lineage>
</organism>
<dbReference type="KEGG" id="msar:MSAR_15830"/>
<feature type="region of interest" description="Disordered" evidence="1">
    <location>
        <begin position="1"/>
        <end position="23"/>
    </location>
</feature>
<dbReference type="EMBL" id="AP022595">
    <property type="protein sequence ID" value="BBY58447.1"/>
    <property type="molecule type" value="Genomic_DNA"/>
</dbReference>
<dbReference type="AlphaFoldDB" id="A0A7I7SN75"/>
<name>A0A7I7SN75_9MYCO</name>
<gene>
    <name evidence="2" type="ORF">MSAR_15830</name>
</gene>
<dbReference type="RefSeq" id="WP_235677964.1">
    <property type="nucleotide sequence ID" value="NZ_AP022595.1"/>
</dbReference>
<evidence type="ECO:0000313" key="2">
    <source>
        <dbReference type="EMBL" id="BBY58447.1"/>
    </source>
</evidence>